<gene>
    <name evidence="1" type="ORF">DB313_06175</name>
</gene>
<evidence type="ECO:0000313" key="2">
    <source>
        <dbReference type="Proteomes" id="UP000275571"/>
    </source>
</evidence>
<proteinExistence type="predicted"/>
<dbReference type="AlphaFoldDB" id="A0A386PNN8"/>
<geneLocation type="plasmid" evidence="1 2">
    <name>lp27</name>
</geneLocation>
<sequence length="119" mass="13794">MTRDNSYLGINILQEFTKLLSCSNINTNTVDYINIFGKVVSYIYSLYIKNMARVEQEEASYILSEIEDILRINIEILENTTESKEKGSIAKIEALRNKRNKLMEAHTKLLKESLDNEKN</sequence>
<dbReference type="Proteomes" id="UP000275571">
    <property type="component" value="Plasmid lp27"/>
</dbReference>
<organism evidence="1 2">
    <name type="scientific">Borrelia turcica IST7</name>
    <dbReference type="NCBI Taxonomy" id="1104446"/>
    <lineage>
        <taxon>Bacteria</taxon>
        <taxon>Pseudomonadati</taxon>
        <taxon>Spirochaetota</taxon>
        <taxon>Spirochaetia</taxon>
        <taxon>Spirochaetales</taxon>
        <taxon>Borreliaceae</taxon>
        <taxon>Borrelia</taxon>
    </lineage>
</organism>
<protein>
    <submittedName>
        <fullName evidence="1">Uncharacterized protein</fullName>
    </submittedName>
</protein>
<dbReference type="EMBL" id="CP028891">
    <property type="protein sequence ID" value="AYE37086.1"/>
    <property type="molecule type" value="Genomic_DNA"/>
</dbReference>
<evidence type="ECO:0000313" key="1">
    <source>
        <dbReference type="EMBL" id="AYE37086.1"/>
    </source>
</evidence>
<dbReference type="KEGG" id="btur:DB313_06175"/>
<accession>A0A386PNN8</accession>
<keyword evidence="1" id="KW-0614">Plasmid</keyword>
<keyword evidence="2" id="KW-1185">Reference proteome</keyword>
<name>A0A386PNN8_9SPIR</name>
<dbReference type="Pfam" id="PF05289">
    <property type="entry name" value="BLYB"/>
    <property type="match status" value="1"/>
</dbReference>
<dbReference type="InterPro" id="IPR007953">
    <property type="entry name" value="Holin-like_BlyB"/>
</dbReference>
<dbReference type="OrthoDB" id="351057at2"/>
<reference evidence="1 2" key="1">
    <citation type="journal article" date="2018" name="Infect. Genet. Evol.">
        <title>Genome-wide analysis of Borrelia turcica and 'Candidatus Borrelia tachyglossi' shows relapsing fever-like genomes with unique genomic links to Lyme disease Borrelia.</title>
        <authorList>
            <person name="Gofton A.W."/>
            <person name="Margos G."/>
            <person name="Fingerle V."/>
            <person name="Hepner S."/>
            <person name="Loh S.M."/>
            <person name="Ryan U."/>
            <person name="Irwin P."/>
            <person name="Oskam C.L."/>
        </authorList>
    </citation>
    <scope>NUCLEOTIDE SEQUENCE [LARGE SCALE GENOMIC DNA]</scope>
    <source>
        <strain evidence="1 2">IST7</strain>
        <plasmid evidence="1">lp27</plasmid>
    </source>
</reference>
<dbReference type="RefSeq" id="WP_120105006.1">
    <property type="nucleotide sequence ID" value="NZ_CP028891.1"/>
</dbReference>